<evidence type="ECO:0000256" key="15">
    <source>
        <dbReference type="RuleBase" id="RU364006"/>
    </source>
</evidence>
<dbReference type="OrthoDB" id="9795347at2"/>
<dbReference type="EMBL" id="SLUM01000006">
    <property type="protein sequence ID" value="TCL59173.1"/>
    <property type="molecule type" value="Genomic_DNA"/>
</dbReference>
<dbReference type="InterPro" id="IPR016193">
    <property type="entry name" value="Cytidine_deaminase-like"/>
</dbReference>
<dbReference type="GO" id="GO:0008270">
    <property type="term" value="F:zinc ion binding"/>
    <property type="evidence" value="ECO:0007669"/>
    <property type="project" value="UniProtKB-UniRule"/>
</dbReference>
<evidence type="ECO:0000313" key="18">
    <source>
        <dbReference type="Proteomes" id="UP000295184"/>
    </source>
</evidence>
<evidence type="ECO:0000256" key="3">
    <source>
        <dbReference type="ARBA" id="ARBA00006576"/>
    </source>
</evidence>
<dbReference type="RefSeq" id="WP_058966667.1">
    <property type="nucleotide sequence ID" value="NZ_CABKVM010000019.1"/>
</dbReference>
<dbReference type="GO" id="GO:0072527">
    <property type="term" value="P:pyrimidine-containing compound metabolic process"/>
    <property type="evidence" value="ECO:0007669"/>
    <property type="project" value="UniProtKB-ARBA"/>
</dbReference>
<feature type="binding site" evidence="14">
    <location>
        <position position="95"/>
    </location>
    <ligand>
        <name>Zn(2+)</name>
        <dbReference type="ChEBI" id="CHEBI:29105"/>
        <note>catalytic</note>
    </ligand>
</feature>
<evidence type="ECO:0000259" key="16">
    <source>
        <dbReference type="PROSITE" id="PS51747"/>
    </source>
</evidence>
<dbReference type="SUPFAM" id="SSF53927">
    <property type="entry name" value="Cytidine deaminase-like"/>
    <property type="match status" value="1"/>
</dbReference>
<evidence type="ECO:0000256" key="10">
    <source>
        <dbReference type="ARBA" id="ARBA00049252"/>
    </source>
</evidence>
<dbReference type="AlphaFoldDB" id="A0A4R1R1F8"/>
<comment type="similarity">
    <text evidence="3 15">Belongs to the cytidine and deoxycytidylate deaminase family.</text>
</comment>
<comment type="cofactor">
    <cofactor evidence="1 14 15">
        <name>Zn(2+)</name>
        <dbReference type="ChEBI" id="CHEBI:29105"/>
    </cofactor>
</comment>
<dbReference type="STRING" id="1650663.GCA_001486665_03208"/>
<feature type="binding site" evidence="14">
    <location>
        <position position="53"/>
    </location>
    <ligand>
        <name>Zn(2+)</name>
        <dbReference type="ChEBI" id="CHEBI:29105"/>
        <note>catalytic</note>
    </ligand>
</feature>
<dbReference type="GO" id="GO:0042802">
    <property type="term" value="F:identical protein binding"/>
    <property type="evidence" value="ECO:0007669"/>
    <property type="project" value="UniProtKB-ARBA"/>
</dbReference>
<gene>
    <name evidence="17" type="ORF">EDD77_10687</name>
</gene>
<evidence type="ECO:0000256" key="14">
    <source>
        <dbReference type="PIRSR" id="PIRSR606262-3"/>
    </source>
</evidence>
<dbReference type="Pfam" id="PF00383">
    <property type="entry name" value="dCMP_cyt_deam_1"/>
    <property type="match status" value="1"/>
</dbReference>
<sequence length="137" mass="14741">MEKAELARLAIQAREMAYTPYSHFNVGAALLAKDGRVFTGCNIENAAYTPSNCAERTALFKAVSEGAREFSMLAVVGAPAGQQPPFPVTGPCGVCRQALNEFCELEMPILLVTGPDSWTEVTLGELLPYNFGPRDLA</sequence>
<proteinExistence type="inferred from homology"/>
<reference evidence="17 18" key="1">
    <citation type="submission" date="2019-03" db="EMBL/GenBank/DDBJ databases">
        <title>Genomic Encyclopedia of Type Strains, Phase IV (KMG-IV): sequencing the most valuable type-strain genomes for metagenomic binning, comparative biology and taxonomic classification.</title>
        <authorList>
            <person name="Goeker M."/>
        </authorList>
    </citation>
    <scope>NUCLEOTIDE SEQUENCE [LARGE SCALE GENOMIC DNA]</scope>
    <source>
        <strain evidence="17 18">DSM 100451</strain>
    </source>
</reference>
<dbReference type="FunFam" id="3.40.140.10:FF:000008">
    <property type="entry name" value="Cytidine deaminase"/>
    <property type="match status" value="1"/>
</dbReference>
<keyword evidence="6 14" id="KW-0479">Metal-binding</keyword>
<dbReference type="NCBIfam" id="NF004064">
    <property type="entry name" value="PRK05578.1"/>
    <property type="match status" value="1"/>
</dbReference>
<protein>
    <recommendedName>
        <fullName evidence="5 15">Cytidine deaminase</fullName>
        <ecNumber evidence="4 15">3.5.4.5</ecNumber>
    </recommendedName>
    <alternativeName>
        <fullName evidence="9 15">Cytidine aminohydrolase</fullName>
    </alternativeName>
</protein>
<keyword evidence="8 14" id="KW-0862">Zinc</keyword>
<evidence type="ECO:0000256" key="9">
    <source>
        <dbReference type="ARBA" id="ARBA00032005"/>
    </source>
</evidence>
<dbReference type="PANTHER" id="PTHR11644:SF2">
    <property type="entry name" value="CYTIDINE DEAMINASE"/>
    <property type="match status" value="1"/>
</dbReference>
<dbReference type="GO" id="GO:0005829">
    <property type="term" value="C:cytosol"/>
    <property type="evidence" value="ECO:0007669"/>
    <property type="project" value="TreeGrafter"/>
</dbReference>
<dbReference type="PROSITE" id="PS51747">
    <property type="entry name" value="CYT_DCMP_DEAMINASES_2"/>
    <property type="match status" value="1"/>
</dbReference>
<dbReference type="GO" id="GO:0004126">
    <property type="term" value="F:cytidine deaminase activity"/>
    <property type="evidence" value="ECO:0007669"/>
    <property type="project" value="UniProtKB-UniRule"/>
</dbReference>
<feature type="binding site" evidence="13">
    <location>
        <begin position="42"/>
        <end position="48"/>
    </location>
    <ligand>
        <name>substrate</name>
    </ligand>
</feature>
<dbReference type="GO" id="GO:0055086">
    <property type="term" value="P:nucleobase-containing small molecule metabolic process"/>
    <property type="evidence" value="ECO:0007669"/>
    <property type="project" value="UniProtKB-ARBA"/>
</dbReference>
<dbReference type="InterPro" id="IPR002125">
    <property type="entry name" value="CMP_dCMP_dom"/>
</dbReference>
<name>A0A4R1R1F8_9FIRM</name>
<dbReference type="InterPro" id="IPR006262">
    <property type="entry name" value="Cyt_deam_tetra"/>
</dbReference>
<comment type="catalytic activity">
    <reaction evidence="11 15">
        <text>cytidine + H2O + H(+) = uridine + NH4(+)</text>
        <dbReference type="Rhea" id="RHEA:16069"/>
        <dbReference type="ChEBI" id="CHEBI:15377"/>
        <dbReference type="ChEBI" id="CHEBI:15378"/>
        <dbReference type="ChEBI" id="CHEBI:16704"/>
        <dbReference type="ChEBI" id="CHEBI:17562"/>
        <dbReference type="ChEBI" id="CHEBI:28938"/>
        <dbReference type="EC" id="3.5.4.5"/>
    </reaction>
</comment>
<accession>A0A4R1R1F8</accession>
<dbReference type="PROSITE" id="PS00903">
    <property type="entry name" value="CYT_DCMP_DEAMINASES_1"/>
    <property type="match status" value="1"/>
</dbReference>
<dbReference type="EC" id="3.5.4.5" evidence="4 15"/>
<dbReference type="PANTHER" id="PTHR11644">
    <property type="entry name" value="CYTIDINE DEAMINASE"/>
    <property type="match status" value="1"/>
</dbReference>
<evidence type="ECO:0000256" key="2">
    <source>
        <dbReference type="ARBA" id="ARBA00003949"/>
    </source>
</evidence>
<comment type="function">
    <text evidence="2 15">This enzyme scavenges exogenous and endogenous cytidine and 2'-deoxycytidine for UMP synthesis.</text>
</comment>
<evidence type="ECO:0000256" key="5">
    <source>
        <dbReference type="ARBA" id="ARBA00018266"/>
    </source>
</evidence>
<dbReference type="CDD" id="cd01283">
    <property type="entry name" value="cytidine_deaminase"/>
    <property type="match status" value="1"/>
</dbReference>
<evidence type="ECO:0000313" key="17">
    <source>
        <dbReference type="EMBL" id="TCL59173.1"/>
    </source>
</evidence>
<evidence type="ECO:0000256" key="4">
    <source>
        <dbReference type="ARBA" id="ARBA00012783"/>
    </source>
</evidence>
<dbReference type="InterPro" id="IPR016192">
    <property type="entry name" value="APOBEC/CMP_deaminase_Zn-bd"/>
</dbReference>
<dbReference type="InterPro" id="IPR050202">
    <property type="entry name" value="Cyt/Deoxycyt_deaminase"/>
</dbReference>
<comment type="caution">
    <text evidence="17">The sequence shown here is derived from an EMBL/GenBank/DDBJ whole genome shotgun (WGS) entry which is preliminary data.</text>
</comment>
<feature type="active site" description="Proton donor" evidence="12">
    <location>
        <position position="55"/>
    </location>
</feature>
<keyword evidence="7 15" id="KW-0378">Hydrolase</keyword>
<evidence type="ECO:0000256" key="12">
    <source>
        <dbReference type="PIRSR" id="PIRSR606262-1"/>
    </source>
</evidence>
<organism evidence="17 18">
    <name type="scientific">Allofournierella massiliensis</name>
    <dbReference type="NCBI Taxonomy" id="1650663"/>
    <lineage>
        <taxon>Bacteria</taxon>
        <taxon>Bacillati</taxon>
        <taxon>Bacillota</taxon>
        <taxon>Clostridia</taxon>
        <taxon>Eubacteriales</taxon>
        <taxon>Oscillospiraceae</taxon>
        <taxon>Allofournierella</taxon>
    </lineage>
</organism>
<evidence type="ECO:0000256" key="1">
    <source>
        <dbReference type="ARBA" id="ARBA00001947"/>
    </source>
</evidence>
<dbReference type="NCBIfam" id="TIGR01354">
    <property type="entry name" value="cyt_deam_tetra"/>
    <property type="match status" value="1"/>
</dbReference>
<evidence type="ECO:0000256" key="11">
    <source>
        <dbReference type="ARBA" id="ARBA00049558"/>
    </source>
</evidence>
<comment type="catalytic activity">
    <reaction evidence="10 15">
        <text>2'-deoxycytidine + H2O + H(+) = 2'-deoxyuridine + NH4(+)</text>
        <dbReference type="Rhea" id="RHEA:13433"/>
        <dbReference type="ChEBI" id="CHEBI:15377"/>
        <dbReference type="ChEBI" id="CHEBI:15378"/>
        <dbReference type="ChEBI" id="CHEBI:15698"/>
        <dbReference type="ChEBI" id="CHEBI:16450"/>
        <dbReference type="ChEBI" id="CHEBI:28938"/>
        <dbReference type="EC" id="3.5.4.5"/>
    </reaction>
</comment>
<dbReference type="Gene3D" id="3.40.140.10">
    <property type="entry name" value="Cytidine Deaminase, domain 2"/>
    <property type="match status" value="1"/>
</dbReference>
<dbReference type="GeneID" id="97379735"/>
<evidence type="ECO:0000256" key="7">
    <source>
        <dbReference type="ARBA" id="ARBA00022801"/>
    </source>
</evidence>
<feature type="binding site" evidence="14">
    <location>
        <position position="92"/>
    </location>
    <ligand>
        <name>Zn(2+)</name>
        <dbReference type="ChEBI" id="CHEBI:29105"/>
        <note>catalytic</note>
    </ligand>
</feature>
<evidence type="ECO:0000256" key="8">
    <source>
        <dbReference type="ARBA" id="ARBA00022833"/>
    </source>
</evidence>
<feature type="domain" description="CMP/dCMP-type deaminase" evidence="16">
    <location>
        <begin position="1"/>
        <end position="134"/>
    </location>
</feature>
<evidence type="ECO:0000256" key="13">
    <source>
        <dbReference type="PIRSR" id="PIRSR606262-2"/>
    </source>
</evidence>
<evidence type="ECO:0000256" key="6">
    <source>
        <dbReference type="ARBA" id="ARBA00022723"/>
    </source>
</evidence>
<dbReference type="Proteomes" id="UP000295184">
    <property type="component" value="Unassembled WGS sequence"/>
</dbReference>